<keyword evidence="1" id="KW-0539">Nucleus</keyword>
<feature type="region of interest" description="Disordered" evidence="2">
    <location>
        <begin position="357"/>
        <end position="394"/>
    </location>
</feature>
<feature type="domain" description="Zn(2)-C6 fungal-type" evidence="3">
    <location>
        <begin position="570"/>
        <end position="602"/>
    </location>
</feature>
<dbReference type="Proteomes" id="UP001600064">
    <property type="component" value="Unassembled WGS sequence"/>
</dbReference>
<dbReference type="RefSeq" id="XP_070864997.1">
    <property type="nucleotide sequence ID" value="XM_071012243.1"/>
</dbReference>
<evidence type="ECO:0000313" key="4">
    <source>
        <dbReference type="EMBL" id="KAL2266270.1"/>
    </source>
</evidence>
<feature type="compositionally biased region" description="Low complexity" evidence="2">
    <location>
        <begin position="640"/>
        <end position="652"/>
    </location>
</feature>
<feature type="compositionally biased region" description="Polar residues" evidence="2">
    <location>
        <begin position="71"/>
        <end position="82"/>
    </location>
</feature>
<name>A0ABR4D7H3_9PEZI</name>
<evidence type="ECO:0000256" key="2">
    <source>
        <dbReference type="SAM" id="MobiDB-lite"/>
    </source>
</evidence>
<proteinExistence type="predicted"/>
<feature type="compositionally biased region" description="Pro residues" evidence="2">
    <location>
        <begin position="626"/>
        <end position="639"/>
    </location>
</feature>
<dbReference type="EMBL" id="JAZGUE010000005">
    <property type="protein sequence ID" value="KAL2266270.1"/>
    <property type="molecule type" value="Genomic_DNA"/>
</dbReference>
<feature type="region of interest" description="Disordered" evidence="2">
    <location>
        <begin position="1"/>
        <end position="25"/>
    </location>
</feature>
<gene>
    <name evidence="4" type="ORF">VTJ83DRAFT_5622</name>
</gene>
<feature type="region of interest" description="Disordered" evidence="2">
    <location>
        <begin position="411"/>
        <end position="669"/>
    </location>
</feature>
<evidence type="ECO:0000313" key="5">
    <source>
        <dbReference type="Proteomes" id="UP001600064"/>
    </source>
</evidence>
<reference evidence="4 5" key="1">
    <citation type="journal article" date="2024" name="Commun. Biol.">
        <title>Comparative genomic analysis of thermophilic fungi reveals convergent evolutionary adaptations and gene losses.</title>
        <authorList>
            <person name="Steindorff A.S."/>
            <person name="Aguilar-Pontes M.V."/>
            <person name="Robinson A.J."/>
            <person name="Andreopoulos B."/>
            <person name="LaButti K."/>
            <person name="Kuo A."/>
            <person name="Mondo S."/>
            <person name="Riley R."/>
            <person name="Otillar R."/>
            <person name="Haridas S."/>
            <person name="Lipzen A."/>
            <person name="Grimwood J."/>
            <person name="Schmutz J."/>
            <person name="Clum A."/>
            <person name="Reid I.D."/>
            <person name="Moisan M.C."/>
            <person name="Butler G."/>
            <person name="Nguyen T.T.M."/>
            <person name="Dewar K."/>
            <person name="Conant G."/>
            <person name="Drula E."/>
            <person name="Henrissat B."/>
            <person name="Hansel C."/>
            <person name="Singer S."/>
            <person name="Hutchinson M.I."/>
            <person name="de Vries R.P."/>
            <person name="Natvig D.O."/>
            <person name="Powell A.J."/>
            <person name="Tsang A."/>
            <person name="Grigoriev I.V."/>
        </authorList>
    </citation>
    <scope>NUCLEOTIDE SEQUENCE [LARGE SCALE GENOMIC DNA]</scope>
    <source>
        <strain evidence="4 5">ATCC 22073</strain>
    </source>
</reference>
<sequence>MQLSEREPTSSADTQAPTVARPPRIDTSFNHLHFRFSSNMPERAPLNGAPLSAAPMLANGTKPDPEGLHSGSVSPRTVSAPSLPTPNPPGKRVEFVLSAPYRARLPLRVSIFLHDTTDSIVSTVKNFFGLYPAPGVSKGISFEDEEGNTLIARYENFRENMTVHVRVIESPLESDYPGSGPPHGYYGSHGLAPYGVEVHASRPSSHASRLRSPSPNGRGRRSTSTSANHASNKKGRSRSSKTRDGLGDSFSSTNGDGAAGSSGRAKEQIGNTDISVENIVEGGRRKRAKFESAELPLFAPPQMPASTSNPSVSPARRLDPHRSPLPFIPSGQNPFSHPLPLQSPHAYANGYPAPGLYSTPGGDGRRGRESFGPAGNGVAAHMMTPDPTVRSAVSEEDKDVAMQLMWMSTHGRASASTQDDMFSGRADATSSAGPTSEAESDSDDEAPAARRQKLDGSGAHKKVANTAGGYFAGSGNGTEVSDDVEVSSNSAAKPAKLKTSAAPVAKHRLQSPNKVKPSKPVKPSTKKAGSVGPLTPSSLPGSRTQSIASTPGFALRPGEEEQPDLSTKPRCQRCRKSKKGCDRQRPCGRCRDAGIPADQCISEDEGNGRKGRYGRHMGVPISQADMPPPPLTNLLPPAPIAAAAAAAADGLAGTMPPPALADKNKRRKR</sequence>
<feature type="compositionally biased region" description="Polar residues" evidence="2">
    <location>
        <begin position="535"/>
        <end position="549"/>
    </location>
</feature>
<comment type="caution">
    <text evidence="4">The sequence shown here is derived from an EMBL/GenBank/DDBJ whole genome shotgun (WGS) entry which is preliminary data.</text>
</comment>
<accession>A0ABR4D7H3</accession>
<feature type="compositionally biased region" description="Basic and acidic residues" evidence="2">
    <location>
        <begin position="579"/>
        <end position="592"/>
    </location>
</feature>
<feature type="region of interest" description="Disordered" evidence="2">
    <location>
        <begin position="200"/>
        <end position="270"/>
    </location>
</feature>
<dbReference type="SMART" id="SM00066">
    <property type="entry name" value="GAL4"/>
    <property type="match status" value="1"/>
</dbReference>
<feature type="compositionally biased region" description="Low complexity" evidence="2">
    <location>
        <begin position="210"/>
        <end position="226"/>
    </location>
</feature>
<feature type="region of interest" description="Disordered" evidence="2">
    <location>
        <begin position="39"/>
        <end position="89"/>
    </location>
</feature>
<keyword evidence="5" id="KW-1185">Reference proteome</keyword>
<dbReference type="GeneID" id="98126887"/>
<organism evidence="4 5">
    <name type="scientific">Remersonia thermophila</name>
    <dbReference type="NCBI Taxonomy" id="72144"/>
    <lineage>
        <taxon>Eukaryota</taxon>
        <taxon>Fungi</taxon>
        <taxon>Dikarya</taxon>
        <taxon>Ascomycota</taxon>
        <taxon>Pezizomycotina</taxon>
        <taxon>Sordariomycetes</taxon>
        <taxon>Sordariomycetidae</taxon>
        <taxon>Sordariales</taxon>
        <taxon>Sordariales incertae sedis</taxon>
        <taxon>Remersonia</taxon>
    </lineage>
</organism>
<protein>
    <recommendedName>
        <fullName evidence="3">Zn(2)-C6 fungal-type domain-containing protein</fullName>
    </recommendedName>
</protein>
<dbReference type="PROSITE" id="PS50048">
    <property type="entry name" value="ZN2_CY6_FUNGAL_2"/>
    <property type="match status" value="1"/>
</dbReference>
<dbReference type="InterPro" id="IPR001138">
    <property type="entry name" value="Zn2Cys6_DnaBD"/>
</dbReference>
<dbReference type="CDD" id="cd00067">
    <property type="entry name" value="GAL4"/>
    <property type="match status" value="1"/>
</dbReference>
<evidence type="ECO:0000256" key="1">
    <source>
        <dbReference type="ARBA" id="ARBA00023242"/>
    </source>
</evidence>
<feature type="compositionally biased region" description="Basic residues" evidence="2">
    <location>
        <begin position="231"/>
        <end position="240"/>
    </location>
</feature>
<evidence type="ECO:0000259" key="3">
    <source>
        <dbReference type="PROSITE" id="PS50048"/>
    </source>
</evidence>